<comment type="caution">
    <text evidence="2">The sequence shown here is derived from an EMBL/GenBank/DDBJ whole genome shotgun (WGS) entry which is preliminary data.</text>
</comment>
<dbReference type="Proteomes" id="UP000224567">
    <property type="component" value="Unassembled WGS sequence"/>
</dbReference>
<reference evidence="3" key="2">
    <citation type="journal article" date="2017" name="J. Anim. Genet.">
        <title>Multiple reference genome sequences of hot pepper reveal the massive evolution of plant disease resistance genes by retroduplication.</title>
        <authorList>
            <person name="Kim S."/>
            <person name="Park J."/>
            <person name="Yeom S.-I."/>
            <person name="Kim Y.-M."/>
            <person name="Seo E."/>
            <person name="Kim K.-T."/>
            <person name="Kim M.-S."/>
            <person name="Lee J.M."/>
            <person name="Cheong K."/>
            <person name="Shin H.-S."/>
            <person name="Kim S.-B."/>
            <person name="Han K."/>
            <person name="Lee J."/>
            <person name="Park M."/>
            <person name="Lee H.-A."/>
            <person name="Lee H.-Y."/>
            <person name="Lee Y."/>
            <person name="Oh S."/>
            <person name="Lee J.H."/>
            <person name="Choi E."/>
            <person name="Choi E."/>
            <person name="Lee S.E."/>
            <person name="Jeon J."/>
            <person name="Kim H."/>
            <person name="Choi G."/>
            <person name="Song H."/>
            <person name="Lee J."/>
            <person name="Lee S.-C."/>
            <person name="Kwon J.-K."/>
            <person name="Lee H.-Y."/>
            <person name="Koo N."/>
            <person name="Hong Y."/>
            <person name="Kim R.W."/>
            <person name="Kang W.-H."/>
            <person name="Huh J.H."/>
            <person name="Kang B.-C."/>
            <person name="Yang T.-J."/>
            <person name="Lee Y.-H."/>
            <person name="Bennetzen J.L."/>
            <person name="Choi D."/>
        </authorList>
    </citation>
    <scope>NUCLEOTIDE SEQUENCE [LARGE SCALE GENOMIC DNA]</scope>
    <source>
        <strain evidence="3">cv. PBC81</strain>
    </source>
</reference>
<organism evidence="2 3">
    <name type="scientific">Capsicum baccatum</name>
    <name type="common">Peruvian pepper</name>
    <dbReference type="NCBI Taxonomy" id="33114"/>
    <lineage>
        <taxon>Eukaryota</taxon>
        <taxon>Viridiplantae</taxon>
        <taxon>Streptophyta</taxon>
        <taxon>Embryophyta</taxon>
        <taxon>Tracheophyta</taxon>
        <taxon>Spermatophyta</taxon>
        <taxon>Magnoliopsida</taxon>
        <taxon>eudicotyledons</taxon>
        <taxon>Gunneridae</taxon>
        <taxon>Pentapetalae</taxon>
        <taxon>asterids</taxon>
        <taxon>lamiids</taxon>
        <taxon>Solanales</taxon>
        <taxon>Solanaceae</taxon>
        <taxon>Solanoideae</taxon>
        <taxon>Capsiceae</taxon>
        <taxon>Capsicum</taxon>
    </lineage>
</organism>
<reference evidence="2 3" key="1">
    <citation type="journal article" date="2017" name="Genome Biol.">
        <title>New reference genome sequences of hot pepper reveal the massive evolution of plant disease-resistance genes by retroduplication.</title>
        <authorList>
            <person name="Kim S."/>
            <person name="Park J."/>
            <person name="Yeom S.I."/>
            <person name="Kim Y.M."/>
            <person name="Seo E."/>
            <person name="Kim K.T."/>
            <person name="Kim M.S."/>
            <person name="Lee J.M."/>
            <person name="Cheong K."/>
            <person name="Shin H.S."/>
            <person name="Kim S.B."/>
            <person name="Han K."/>
            <person name="Lee J."/>
            <person name="Park M."/>
            <person name="Lee H.A."/>
            <person name="Lee H.Y."/>
            <person name="Lee Y."/>
            <person name="Oh S."/>
            <person name="Lee J.H."/>
            <person name="Choi E."/>
            <person name="Choi E."/>
            <person name="Lee S.E."/>
            <person name="Jeon J."/>
            <person name="Kim H."/>
            <person name="Choi G."/>
            <person name="Song H."/>
            <person name="Lee J."/>
            <person name="Lee S.C."/>
            <person name="Kwon J.K."/>
            <person name="Lee H.Y."/>
            <person name="Koo N."/>
            <person name="Hong Y."/>
            <person name="Kim R.W."/>
            <person name="Kang W.H."/>
            <person name="Huh J.H."/>
            <person name="Kang B.C."/>
            <person name="Yang T.J."/>
            <person name="Lee Y.H."/>
            <person name="Bennetzen J.L."/>
            <person name="Choi D."/>
        </authorList>
    </citation>
    <scope>NUCLEOTIDE SEQUENCE [LARGE SCALE GENOMIC DNA]</scope>
    <source>
        <strain evidence="3">cv. PBC81</strain>
    </source>
</reference>
<proteinExistence type="predicted"/>
<evidence type="ECO:0000256" key="1">
    <source>
        <dbReference type="SAM" id="MobiDB-lite"/>
    </source>
</evidence>
<protein>
    <submittedName>
        <fullName evidence="2">Uncharacterized protein</fullName>
    </submittedName>
</protein>
<sequence>MRNKRANAQSPSPPSSFRPHWVRDNGSDTNVYVNQQLSRLPPSSFSSDRMSTYPSLLHPPFHPEVFHAYQEFINHVQSHPIDQEIDAIVGGSNNISKPLPKLSDVIQHVQTMINKRANLQSPPPPPTPIPPSSYHPRWVRDNISDRNMHVNQQLLLPSPPPSLYRPCPVRGNADCMDVYINQKLSPPPTPSYLATSISNHDDKDLYTNQQLLPPPSPHLATSISGNHSNKDLYTNQQLLPPPQTSYLATSIRGTNQQLLPPSPPPSFLSTSIRGIHDDKDLYTNQQLLPPPPPPSYLSTYTNQQLLPPPPPPSYPATSIRGDHGDKDLYTNQQLLSPARPPSYLATSIRGNRDDKELYTNQQLLPPPSYHPLSIRGNDNDRNMHANQFQKMLQPTRRTYVRGSNSIPVDLNETAPQLARPHIKEMDFPIMDRTDPTQLKFTPQVICDNETSSVDDYGLCQQIEESKTKEKERENKRPRIGSFNFTQPKSEGGNHSQFHLKSFVPAPSSASAPMLKFRDSNRDRTLVIKPQDSVSSA</sequence>
<evidence type="ECO:0000313" key="3">
    <source>
        <dbReference type="Proteomes" id="UP000224567"/>
    </source>
</evidence>
<evidence type="ECO:0000313" key="2">
    <source>
        <dbReference type="EMBL" id="PHT38855.1"/>
    </source>
</evidence>
<feature type="compositionally biased region" description="Basic and acidic residues" evidence="1">
    <location>
        <begin position="465"/>
        <end position="476"/>
    </location>
</feature>
<feature type="region of interest" description="Disordered" evidence="1">
    <location>
        <begin position="208"/>
        <end position="246"/>
    </location>
</feature>
<gene>
    <name evidence="2" type="ORF">CQW23_22428</name>
</gene>
<feature type="compositionally biased region" description="Polar residues" evidence="1">
    <location>
        <begin position="482"/>
        <end position="498"/>
    </location>
</feature>
<feature type="compositionally biased region" description="Polar residues" evidence="1">
    <location>
        <begin position="1"/>
        <end position="10"/>
    </location>
</feature>
<name>A0A2G2W0U6_CAPBA</name>
<dbReference type="AlphaFoldDB" id="A0A2G2W0U6"/>
<feature type="region of interest" description="Disordered" evidence="1">
    <location>
        <begin position="333"/>
        <end position="352"/>
    </location>
</feature>
<feature type="compositionally biased region" description="Polar residues" evidence="1">
    <location>
        <begin position="219"/>
        <end position="246"/>
    </location>
</feature>
<feature type="region of interest" description="Disordered" evidence="1">
    <location>
        <begin position="465"/>
        <end position="513"/>
    </location>
</feature>
<feature type="region of interest" description="Disordered" evidence="1">
    <location>
        <begin position="1"/>
        <end position="28"/>
    </location>
</feature>
<keyword evidence="3" id="KW-1185">Reference proteome</keyword>
<feature type="region of interest" description="Disordered" evidence="1">
    <location>
        <begin position="282"/>
        <end position="328"/>
    </location>
</feature>
<dbReference type="OrthoDB" id="1304975at2759"/>
<dbReference type="EMBL" id="MLFT02000009">
    <property type="protein sequence ID" value="PHT38855.1"/>
    <property type="molecule type" value="Genomic_DNA"/>
</dbReference>
<accession>A0A2G2W0U6</accession>